<dbReference type="EMBL" id="JASCZI010241805">
    <property type="protein sequence ID" value="MED6207158.1"/>
    <property type="molecule type" value="Genomic_DNA"/>
</dbReference>
<protein>
    <submittedName>
        <fullName evidence="2">Uncharacterized protein</fullName>
    </submittedName>
</protein>
<feature type="compositionally biased region" description="Basic and acidic residues" evidence="1">
    <location>
        <begin position="61"/>
        <end position="73"/>
    </location>
</feature>
<evidence type="ECO:0000313" key="2">
    <source>
        <dbReference type="EMBL" id="MED6207158.1"/>
    </source>
</evidence>
<gene>
    <name evidence="2" type="ORF">PIB30_033258</name>
</gene>
<keyword evidence="3" id="KW-1185">Reference proteome</keyword>
<evidence type="ECO:0000313" key="3">
    <source>
        <dbReference type="Proteomes" id="UP001341840"/>
    </source>
</evidence>
<reference evidence="2 3" key="1">
    <citation type="journal article" date="2023" name="Plants (Basel)">
        <title>Bridging the Gap: Combining Genomics and Transcriptomics Approaches to Understand Stylosanthes scabra, an Orphan Legume from the Brazilian Caatinga.</title>
        <authorList>
            <person name="Ferreira-Neto J.R.C."/>
            <person name="da Silva M.D."/>
            <person name="Binneck E."/>
            <person name="de Melo N.F."/>
            <person name="da Silva R.H."/>
            <person name="de Melo A.L.T.M."/>
            <person name="Pandolfi V."/>
            <person name="Bustamante F.O."/>
            <person name="Brasileiro-Vidal A.C."/>
            <person name="Benko-Iseppon A.M."/>
        </authorList>
    </citation>
    <scope>NUCLEOTIDE SEQUENCE [LARGE SCALE GENOMIC DNA]</scope>
    <source>
        <tissue evidence="2">Leaves</tissue>
    </source>
</reference>
<sequence length="233" mass="25233">MEDTRVTFKSQGDAIKRLEIQMGDIANQLQHKAPNTFPSNSITNPNAECKAISVMMVEETPTKKQEVKAEKETTTIPLPRPKPSSGKPKSLSKFLEPPSPCFSPTSCCRLTVLPLLVADSPFSLFPSPNCRSSCRLCHHPIIAPSHTFSRHCRRVIAVAVGYSDGASSFRGGVQSSNSNLFVVRRRLLPLVCCCSPLVVLLSAPSPSPFTVSMMSPLSVTLMSPSLSLSLLHG</sequence>
<proteinExistence type="predicted"/>
<name>A0ABU6YEV3_9FABA</name>
<comment type="caution">
    <text evidence="2">The sequence shown here is derived from an EMBL/GenBank/DDBJ whole genome shotgun (WGS) entry which is preliminary data.</text>
</comment>
<accession>A0ABU6YEV3</accession>
<evidence type="ECO:0000256" key="1">
    <source>
        <dbReference type="SAM" id="MobiDB-lite"/>
    </source>
</evidence>
<organism evidence="2 3">
    <name type="scientific">Stylosanthes scabra</name>
    <dbReference type="NCBI Taxonomy" id="79078"/>
    <lineage>
        <taxon>Eukaryota</taxon>
        <taxon>Viridiplantae</taxon>
        <taxon>Streptophyta</taxon>
        <taxon>Embryophyta</taxon>
        <taxon>Tracheophyta</taxon>
        <taxon>Spermatophyta</taxon>
        <taxon>Magnoliopsida</taxon>
        <taxon>eudicotyledons</taxon>
        <taxon>Gunneridae</taxon>
        <taxon>Pentapetalae</taxon>
        <taxon>rosids</taxon>
        <taxon>fabids</taxon>
        <taxon>Fabales</taxon>
        <taxon>Fabaceae</taxon>
        <taxon>Papilionoideae</taxon>
        <taxon>50 kb inversion clade</taxon>
        <taxon>dalbergioids sensu lato</taxon>
        <taxon>Dalbergieae</taxon>
        <taxon>Pterocarpus clade</taxon>
        <taxon>Stylosanthes</taxon>
    </lineage>
</organism>
<dbReference type="Proteomes" id="UP001341840">
    <property type="component" value="Unassembled WGS sequence"/>
</dbReference>
<feature type="region of interest" description="Disordered" evidence="1">
    <location>
        <begin position="61"/>
        <end position="91"/>
    </location>
</feature>